<dbReference type="GO" id="GO:0051056">
    <property type="term" value="P:regulation of small GTPase mediated signal transduction"/>
    <property type="evidence" value="ECO:0007669"/>
    <property type="project" value="InterPro"/>
</dbReference>
<dbReference type="Pfam" id="PF20412">
    <property type="entry name" value="RALGAPB_N"/>
    <property type="match status" value="1"/>
</dbReference>
<evidence type="ECO:0000313" key="5">
    <source>
        <dbReference type="Proteomes" id="UP000288716"/>
    </source>
</evidence>
<feature type="compositionally biased region" description="Low complexity" evidence="2">
    <location>
        <begin position="1361"/>
        <end position="1375"/>
    </location>
</feature>
<feature type="compositionally biased region" description="Basic and acidic residues" evidence="2">
    <location>
        <begin position="763"/>
        <end position="772"/>
    </location>
</feature>
<dbReference type="InterPro" id="IPR046859">
    <property type="entry name" value="RGPA/RALGAPB_N"/>
</dbReference>
<dbReference type="SUPFAM" id="SSF111347">
    <property type="entry name" value="Rap/Ran-GAP"/>
    <property type="match status" value="1"/>
</dbReference>
<feature type="region of interest" description="Disordered" evidence="2">
    <location>
        <begin position="477"/>
        <end position="505"/>
    </location>
</feature>
<dbReference type="STRING" id="299467.A0A443SJS0"/>
<feature type="compositionally biased region" description="Low complexity" evidence="2">
    <location>
        <begin position="486"/>
        <end position="502"/>
    </location>
</feature>
<dbReference type="Gene3D" id="3.40.50.11210">
    <property type="entry name" value="Rap/Ran-GAP"/>
    <property type="match status" value="1"/>
</dbReference>
<reference evidence="4 5" key="1">
    <citation type="journal article" date="2018" name="Gigascience">
        <title>Genomes of trombidid mites reveal novel predicted allergens and laterally-transferred genes associated with secondary metabolism.</title>
        <authorList>
            <person name="Dong X."/>
            <person name="Chaisiri K."/>
            <person name="Xia D."/>
            <person name="Armstrong S.D."/>
            <person name="Fang Y."/>
            <person name="Donnelly M.J."/>
            <person name="Kadowaki T."/>
            <person name="McGarry J.W."/>
            <person name="Darby A.C."/>
            <person name="Makepeace B.L."/>
        </authorList>
    </citation>
    <scope>NUCLEOTIDE SEQUENCE [LARGE SCALE GENOMIC DNA]</scope>
    <source>
        <strain evidence="4">UoL-UT</strain>
    </source>
</reference>
<dbReference type="InterPro" id="IPR035974">
    <property type="entry name" value="Rap/Ran-GAP_sf"/>
</dbReference>
<dbReference type="GO" id="GO:0005096">
    <property type="term" value="F:GTPase activator activity"/>
    <property type="evidence" value="ECO:0007669"/>
    <property type="project" value="UniProtKB-KW"/>
</dbReference>
<dbReference type="PROSITE" id="PS50085">
    <property type="entry name" value="RAPGAP"/>
    <property type="match status" value="1"/>
</dbReference>
<feature type="region of interest" description="Disordered" evidence="2">
    <location>
        <begin position="763"/>
        <end position="802"/>
    </location>
</feature>
<keyword evidence="5" id="KW-1185">Reference proteome</keyword>
<dbReference type="OrthoDB" id="10009983at2759"/>
<feature type="region of interest" description="Disordered" evidence="2">
    <location>
        <begin position="431"/>
        <end position="463"/>
    </location>
</feature>
<keyword evidence="1" id="KW-0343">GTPase activation</keyword>
<evidence type="ECO:0000313" key="4">
    <source>
        <dbReference type="EMBL" id="RWS27777.1"/>
    </source>
</evidence>
<evidence type="ECO:0000259" key="3">
    <source>
        <dbReference type="PROSITE" id="PS50085"/>
    </source>
</evidence>
<name>A0A443SJS0_9ACAR</name>
<gene>
    <name evidence="4" type="ORF">B4U80_09140</name>
</gene>
<organism evidence="4 5">
    <name type="scientific">Leptotrombidium deliense</name>
    <dbReference type="NCBI Taxonomy" id="299467"/>
    <lineage>
        <taxon>Eukaryota</taxon>
        <taxon>Metazoa</taxon>
        <taxon>Ecdysozoa</taxon>
        <taxon>Arthropoda</taxon>
        <taxon>Chelicerata</taxon>
        <taxon>Arachnida</taxon>
        <taxon>Acari</taxon>
        <taxon>Acariformes</taxon>
        <taxon>Trombidiformes</taxon>
        <taxon>Prostigmata</taxon>
        <taxon>Anystina</taxon>
        <taxon>Parasitengona</taxon>
        <taxon>Trombiculoidea</taxon>
        <taxon>Trombiculidae</taxon>
        <taxon>Leptotrombidium</taxon>
    </lineage>
</organism>
<feature type="compositionally biased region" description="Polar residues" evidence="2">
    <location>
        <begin position="773"/>
        <end position="787"/>
    </location>
</feature>
<dbReference type="VEuPathDB" id="VectorBase:LDEU004264"/>
<proteinExistence type="predicted"/>
<dbReference type="PANTHER" id="PTHR21344">
    <property type="entry name" value="RAL GTPASE-ACTIVATING PROTEIN SUBUNIT BETA"/>
    <property type="match status" value="1"/>
</dbReference>
<sequence>MEPKQNDEMYAEWATINICKILDENKWSILHKLPHINGQSVVNAVVKPLANRLNRANGFSTSANSASLSSTTSTTTLNSPSIDDSDYTSYLTADRDVQWVMEVICYGLSLQIFTSEQHEAVKDCVTIYCEWMYAVLPNKSETKLIPFPIRDDPNIYFRRMVQHLYNIFIPRNGTSMNLNITGNQDFNVNDVVKRQVLLCHRVLRTLQDITEDESNKMDSDSWDMLLMFLLAVNDIILAPPPEKDDKEFCQRVVSVLFDVWIIACHRCFPSPSFWKTFMQLCRNWRHRLALIEQWSKVCVALTQRQMQLTYDCDVRVTSFSDSGYVNVIVQEMSYDIISQTWYRLLHILGNPVELCAPEIISKTEKFYHYASESVVDPRQHPCLNILPRNFHCAMKGLASIIDTFLGIQTQLDFTDTEASKRISLPSNVQSSVVSSQPLTPPHHRKPAFKSVTTSASKVSHKPGSHILTALTSNKASVATSQTQSNSQPPATIQTTTQQSAQSRPVLCMSPSRPRIASVLNVIGKWLFGACLIGSEHFSLLECHESACETHQFHNSNEMASRRKPSLGISVSGERINIEISLSIENFETGQAEAMGALCRLFASKKTNEDIPAAYLARFYLCLQHGLSIKPIHIQCLSSIILNSTKLFQLNLNGINLLIPHFLKAMDTIIGERDAKYKNVDLRRSSISILLSLLSYPLHFTDLAIKDCLAETASPITFHSLRPRLISLMINALQTETDSTNAQMLLAGFLLCVQDAALYEKDNGNVNHIDGRSRQSPFTSEHTSLESPENSASSHSELHSHEGDTISTEMTEIHFGKRGIPDTAMGLFARTLYLVCHLLTSSWKNDTQVSLAALEMLSGLARIKFKSVDNTFNFDECKRATKWVCDYIVNQCSRPPPFHSRDMHSAIVAAYQCLTVWFHEHSYLLNDRECVNTLIEVIELGICGSKSRLKDTLLLKSQKELKPASMRVREAAELLQTYLMNHFGYSQSAPCPPDSTPGCSLVNELCITKYLGIETSVNTTFEEACKHFKYYVVEGSIIFSFVNDRLSNRTICLIRSPFGKYCWSFKYQLLPSNSNKTCCVEEVPRPLPIKLHPKRNHVPIRHFPESIDRIPATTLDNVIPTIETFTSSCEQKEAHSTFLKIVDKQLLVEKSLQKQCLLSVNYVECKQPMPVTELETSRLILSHFGYLTLDHQFSTVSQGIPSLLTLDNKNAELANDLKILDLISIRTSDTVFVFYVRKGRLHPQEILNSVMSREYVGPQFMEFLNSVGVAVNASEHCGWTGKIETSWKVNDDRFGGELNADHGGFIYDGIRMSLYWADASHEIAFIVPSGPFVEEDKCSLDLDIKNRTRSMDSDHALDHRSLSSCSDDGTSASSHSRTYSDADSTRSSQWRRKNTQLSLLGNVGCDTKVLVIWLENLEDETNVPIR</sequence>
<accession>A0A443SJS0</accession>
<feature type="domain" description="Rap-GAP" evidence="3">
    <location>
        <begin position="1216"/>
        <end position="1425"/>
    </location>
</feature>
<dbReference type="InterPro" id="IPR039930">
    <property type="entry name" value="RALGAPB"/>
</dbReference>
<dbReference type="PANTHER" id="PTHR21344:SF1">
    <property type="entry name" value="RAL GTPASE-ACTIVATING PROTEIN SUBUNIT BETA"/>
    <property type="match status" value="1"/>
</dbReference>
<dbReference type="EMBL" id="NCKV01001790">
    <property type="protein sequence ID" value="RWS27777.1"/>
    <property type="molecule type" value="Genomic_DNA"/>
</dbReference>
<comment type="caution">
    <text evidence="4">The sequence shown here is derived from an EMBL/GenBank/DDBJ whole genome shotgun (WGS) entry which is preliminary data.</text>
</comment>
<evidence type="ECO:0000256" key="1">
    <source>
        <dbReference type="ARBA" id="ARBA00022468"/>
    </source>
</evidence>
<feature type="region of interest" description="Disordered" evidence="2">
    <location>
        <begin position="1357"/>
        <end position="1386"/>
    </location>
</feature>
<protein>
    <submittedName>
        <fullName evidence="4">Ral GTPase-activating protein subunit beta-like protein</fullName>
    </submittedName>
</protein>
<evidence type="ECO:0000256" key="2">
    <source>
        <dbReference type="SAM" id="MobiDB-lite"/>
    </source>
</evidence>
<dbReference type="InterPro" id="IPR000331">
    <property type="entry name" value="Rap/Ran_GAP_dom"/>
</dbReference>
<dbReference type="Proteomes" id="UP000288716">
    <property type="component" value="Unassembled WGS sequence"/>
</dbReference>